<gene>
    <name evidence="1" type="ORF">E3U43_011515</name>
</gene>
<keyword evidence="2" id="KW-1185">Reference proteome</keyword>
<dbReference type="EMBL" id="CM011691">
    <property type="protein sequence ID" value="TMS07422.1"/>
    <property type="molecule type" value="Genomic_DNA"/>
</dbReference>
<organism evidence="1 2">
    <name type="scientific">Larimichthys crocea</name>
    <name type="common">Large yellow croaker</name>
    <name type="synonym">Pseudosciaena crocea</name>
    <dbReference type="NCBI Taxonomy" id="215358"/>
    <lineage>
        <taxon>Eukaryota</taxon>
        <taxon>Metazoa</taxon>
        <taxon>Chordata</taxon>
        <taxon>Craniata</taxon>
        <taxon>Vertebrata</taxon>
        <taxon>Euteleostomi</taxon>
        <taxon>Actinopterygii</taxon>
        <taxon>Neopterygii</taxon>
        <taxon>Teleostei</taxon>
        <taxon>Neoteleostei</taxon>
        <taxon>Acanthomorphata</taxon>
        <taxon>Eupercaria</taxon>
        <taxon>Sciaenidae</taxon>
        <taxon>Larimichthys</taxon>
    </lineage>
</organism>
<evidence type="ECO:0000313" key="1">
    <source>
        <dbReference type="EMBL" id="TMS07422.1"/>
    </source>
</evidence>
<sequence length="133" mass="13889">MVSKTDDIPASVPNCNPVDLADEAGDGAQDGRETSKTSLKESCGCGHSADTAMVNGDGAHGHTEEAESKQDGNSETDGGEESNEQEVIVIQDTGFTVKIQAPGTEPFDLQVRAPCLRQSRSGEDAGRQSPKAQ</sequence>
<evidence type="ECO:0000313" key="2">
    <source>
        <dbReference type="Proteomes" id="UP000793456"/>
    </source>
</evidence>
<accession>A0ACD3QJT8</accession>
<protein>
    <submittedName>
        <fullName evidence="1">Uncharacterized protein</fullName>
    </submittedName>
</protein>
<dbReference type="Proteomes" id="UP000793456">
    <property type="component" value="Chromosome XVIII"/>
</dbReference>
<reference evidence="1" key="1">
    <citation type="submission" date="2018-11" db="EMBL/GenBank/DDBJ databases">
        <title>The sequence and de novo assembly of Larimichthys crocea genome using PacBio and Hi-C technologies.</title>
        <authorList>
            <person name="Xu P."/>
            <person name="Chen B."/>
            <person name="Zhou Z."/>
            <person name="Ke Q."/>
            <person name="Wu Y."/>
            <person name="Bai H."/>
            <person name="Pu F."/>
        </authorList>
    </citation>
    <scope>NUCLEOTIDE SEQUENCE</scope>
    <source>
        <tissue evidence="1">Muscle</tissue>
    </source>
</reference>
<comment type="caution">
    <text evidence="1">The sequence shown here is derived from an EMBL/GenBank/DDBJ whole genome shotgun (WGS) entry which is preliminary data.</text>
</comment>
<name>A0ACD3QJT8_LARCR</name>
<proteinExistence type="predicted"/>